<evidence type="ECO:0000256" key="5">
    <source>
        <dbReference type="ARBA" id="ARBA00023163"/>
    </source>
</evidence>
<dbReference type="PROSITE" id="PS00688">
    <property type="entry name" value="SIGMA54_INTERACT_3"/>
    <property type="match status" value="1"/>
</dbReference>
<dbReference type="Gene3D" id="1.10.10.60">
    <property type="entry name" value="Homeodomain-like"/>
    <property type="match status" value="1"/>
</dbReference>
<dbReference type="InterPro" id="IPR003593">
    <property type="entry name" value="AAA+_ATPase"/>
</dbReference>
<evidence type="ECO:0000313" key="9">
    <source>
        <dbReference type="Proteomes" id="UP000005801"/>
    </source>
</evidence>
<dbReference type="SUPFAM" id="SSF49879">
    <property type="entry name" value="SMAD/FHA domain"/>
    <property type="match status" value="1"/>
</dbReference>
<dbReference type="InterPro" id="IPR025944">
    <property type="entry name" value="Sigma_54_int_dom_CS"/>
</dbReference>
<dbReference type="Gene3D" id="3.40.50.300">
    <property type="entry name" value="P-loop containing nucleotide triphosphate hydrolases"/>
    <property type="match status" value="1"/>
</dbReference>
<dbReference type="SUPFAM" id="SSF46689">
    <property type="entry name" value="Homeodomain-like"/>
    <property type="match status" value="1"/>
</dbReference>
<evidence type="ECO:0000256" key="2">
    <source>
        <dbReference type="ARBA" id="ARBA00022840"/>
    </source>
</evidence>
<dbReference type="InterPro" id="IPR025662">
    <property type="entry name" value="Sigma_54_int_dom_ATP-bd_1"/>
</dbReference>
<dbReference type="Pfam" id="PF00158">
    <property type="entry name" value="Sigma54_activat"/>
    <property type="match status" value="1"/>
</dbReference>
<keyword evidence="5" id="KW-0804">Transcription</keyword>
<keyword evidence="3" id="KW-0805">Transcription regulation</keyword>
<keyword evidence="2" id="KW-0067">ATP-binding</keyword>
<evidence type="ECO:0000256" key="1">
    <source>
        <dbReference type="ARBA" id="ARBA00022741"/>
    </source>
</evidence>
<dbReference type="CDD" id="cd00060">
    <property type="entry name" value="FHA"/>
    <property type="match status" value="1"/>
</dbReference>
<dbReference type="Gene3D" id="1.10.8.60">
    <property type="match status" value="1"/>
</dbReference>
<dbReference type="FunFam" id="3.40.50.300:FF:000006">
    <property type="entry name" value="DNA-binding transcriptional regulator NtrC"/>
    <property type="match status" value="1"/>
</dbReference>
<dbReference type="PROSITE" id="PS00676">
    <property type="entry name" value="SIGMA54_INTERACT_2"/>
    <property type="match status" value="1"/>
</dbReference>
<organism evidence="8 9">
    <name type="scientific">Plesiocystis pacifica SIR-1</name>
    <dbReference type="NCBI Taxonomy" id="391625"/>
    <lineage>
        <taxon>Bacteria</taxon>
        <taxon>Pseudomonadati</taxon>
        <taxon>Myxococcota</taxon>
        <taxon>Polyangia</taxon>
        <taxon>Nannocystales</taxon>
        <taxon>Nannocystaceae</taxon>
        <taxon>Plesiocystis</taxon>
    </lineage>
</organism>
<dbReference type="SMART" id="SM00382">
    <property type="entry name" value="AAA"/>
    <property type="match status" value="1"/>
</dbReference>
<dbReference type="PANTHER" id="PTHR32071:SF57">
    <property type="entry name" value="C4-DICARBOXYLATE TRANSPORT TRANSCRIPTIONAL REGULATORY PROTEIN DCTD"/>
    <property type="match status" value="1"/>
</dbReference>
<sequence>MASDQPAPPTAISDPGPELRQHGYRLVVLSGSMRGHEIDITSEVVRIGKSRQCEVTLPDESVSRTHAELRREGDSYRLLDRASTNGTFVSGSRIADAWLRPGDVIGLGKIELRFVPREERTKVLPSERTRFGPVIGPSIEMRRVFGVLERVADKDVTVLLTGETGTGKDLLARAIHEASPRRDHPFVIVDCGGVDGEALEVDLFGRPEGMGRRGAVELAAGGTLFLDEVADLPMELQPKLMRMLDSGRFRRTGGVEEVVADVRVIAASHRNLADLVEAGELREDLYFRLSVVSCEIPPLRERREDIPTLIEVFSRRLPPGMWSAPSPEAMARLMGYDWPGNVRELRNVVERSAYLNQDGGIDLVTTRELEAEEPKVAFDPTLTFREQKERAVERFEAAYLRWLLERAKGNISRAAREADMDRKYLHKLLRRYGIDAKHYAK</sequence>
<evidence type="ECO:0000256" key="3">
    <source>
        <dbReference type="ARBA" id="ARBA00023015"/>
    </source>
</evidence>
<dbReference type="SMART" id="SM00240">
    <property type="entry name" value="FHA"/>
    <property type="match status" value="1"/>
</dbReference>
<dbReference type="InterPro" id="IPR008984">
    <property type="entry name" value="SMAD_FHA_dom_sf"/>
</dbReference>
<dbReference type="InterPro" id="IPR027417">
    <property type="entry name" value="P-loop_NTPase"/>
</dbReference>
<dbReference type="OrthoDB" id="5485507at2"/>
<dbReference type="CDD" id="cd00009">
    <property type="entry name" value="AAA"/>
    <property type="match status" value="1"/>
</dbReference>
<dbReference type="InterPro" id="IPR032030">
    <property type="entry name" value="YscD_cytoplasmic_dom"/>
</dbReference>
<keyword evidence="4" id="KW-0238">DNA-binding</keyword>
<dbReference type="PROSITE" id="PS00675">
    <property type="entry name" value="SIGMA54_INTERACT_1"/>
    <property type="match status" value="1"/>
</dbReference>
<dbReference type="STRING" id="391625.PPSIR1_10130"/>
<evidence type="ECO:0000313" key="8">
    <source>
        <dbReference type="EMBL" id="EDM73619.1"/>
    </source>
</evidence>
<comment type="caution">
    <text evidence="8">The sequence shown here is derived from an EMBL/GenBank/DDBJ whole genome shotgun (WGS) entry which is preliminary data.</text>
</comment>
<dbReference type="Proteomes" id="UP000005801">
    <property type="component" value="Unassembled WGS sequence"/>
</dbReference>
<keyword evidence="9" id="KW-1185">Reference proteome</keyword>
<feature type="domain" description="FHA" evidence="6">
    <location>
        <begin position="45"/>
        <end position="94"/>
    </location>
</feature>
<dbReference type="RefSeq" id="WP_006977216.1">
    <property type="nucleotide sequence ID" value="NZ_ABCS01000199.1"/>
</dbReference>
<dbReference type="Pfam" id="PF25601">
    <property type="entry name" value="AAA_lid_14"/>
    <property type="match status" value="1"/>
</dbReference>
<dbReference type="PROSITE" id="PS50006">
    <property type="entry name" value="FHA_DOMAIN"/>
    <property type="match status" value="1"/>
</dbReference>
<dbReference type="InterPro" id="IPR009057">
    <property type="entry name" value="Homeodomain-like_sf"/>
</dbReference>
<dbReference type="PANTHER" id="PTHR32071">
    <property type="entry name" value="TRANSCRIPTIONAL REGULATORY PROTEIN"/>
    <property type="match status" value="1"/>
</dbReference>
<proteinExistence type="predicted"/>
<dbReference type="InterPro" id="IPR000253">
    <property type="entry name" value="FHA_dom"/>
</dbReference>
<dbReference type="AlphaFoldDB" id="A6GKI0"/>
<dbReference type="InterPro" id="IPR002078">
    <property type="entry name" value="Sigma_54_int"/>
</dbReference>
<feature type="domain" description="Sigma-54 factor interaction" evidence="7">
    <location>
        <begin position="134"/>
        <end position="354"/>
    </location>
</feature>
<keyword evidence="1" id="KW-0547">Nucleotide-binding</keyword>
<gene>
    <name evidence="8" type="ORF">PPSIR1_10130</name>
</gene>
<protein>
    <submittedName>
        <fullName evidence="8">Sigma-54 dependent transcriptional regulator, Fis family protein</fullName>
    </submittedName>
</protein>
<evidence type="ECO:0000259" key="7">
    <source>
        <dbReference type="PROSITE" id="PS50045"/>
    </source>
</evidence>
<dbReference type="InterPro" id="IPR058031">
    <property type="entry name" value="AAA_lid_NorR"/>
</dbReference>
<name>A6GKI0_9BACT</name>
<dbReference type="eggNOG" id="COG2204">
    <property type="taxonomic scope" value="Bacteria"/>
</dbReference>
<dbReference type="EMBL" id="ABCS01000199">
    <property type="protein sequence ID" value="EDM73619.1"/>
    <property type="molecule type" value="Genomic_DNA"/>
</dbReference>
<dbReference type="SUPFAM" id="SSF52540">
    <property type="entry name" value="P-loop containing nucleoside triphosphate hydrolases"/>
    <property type="match status" value="1"/>
</dbReference>
<dbReference type="GO" id="GO:0006355">
    <property type="term" value="P:regulation of DNA-templated transcription"/>
    <property type="evidence" value="ECO:0007669"/>
    <property type="project" value="InterPro"/>
</dbReference>
<dbReference type="GO" id="GO:0005524">
    <property type="term" value="F:ATP binding"/>
    <property type="evidence" value="ECO:0007669"/>
    <property type="project" value="UniProtKB-KW"/>
</dbReference>
<reference evidence="8 9" key="1">
    <citation type="submission" date="2007-06" db="EMBL/GenBank/DDBJ databases">
        <authorList>
            <person name="Shimkets L."/>
            <person name="Ferriera S."/>
            <person name="Johnson J."/>
            <person name="Kravitz S."/>
            <person name="Beeson K."/>
            <person name="Sutton G."/>
            <person name="Rogers Y.-H."/>
            <person name="Friedman R."/>
            <person name="Frazier M."/>
            <person name="Venter J.C."/>
        </authorList>
    </citation>
    <scope>NUCLEOTIDE SEQUENCE [LARGE SCALE GENOMIC DNA]</scope>
    <source>
        <strain evidence="8 9">SIR-1</strain>
    </source>
</reference>
<accession>A6GKI0</accession>
<dbReference type="PROSITE" id="PS50045">
    <property type="entry name" value="SIGMA54_INTERACT_4"/>
    <property type="match status" value="1"/>
</dbReference>
<dbReference type="InterPro" id="IPR025943">
    <property type="entry name" value="Sigma_54_int_dom_ATP-bd_2"/>
</dbReference>
<evidence type="ECO:0000256" key="4">
    <source>
        <dbReference type="ARBA" id="ARBA00023125"/>
    </source>
</evidence>
<dbReference type="GO" id="GO:0003677">
    <property type="term" value="F:DNA binding"/>
    <property type="evidence" value="ECO:0007669"/>
    <property type="project" value="UniProtKB-KW"/>
</dbReference>
<dbReference type="Gene3D" id="2.60.200.20">
    <property type="match status" value="1"/>
</dbReference>
<dbReference type="Pfam" id="PF16697">
    <property type="entry name" value="Yop-YscD_cpl"/>
    <property type="match status" value="1"/>
</dbReference>
<evidence type="ECO:0000259" key="6">
    <source>
        <dbReference type="PROSITE" id="PS50006"/>
    </source>
</evidence>